<dbReference type="CDD" id="cd03809">
    <property type="entry name" value="GT4_MtfB-like"/>
    <property type="match status" value="1"/>
</dbReference>
<dbReference type="PANTHER" id="PTHR46401:SF2">
    <property type="entry name" value="GLYCOSYLTRANSFERASE WBBK-RELATED"/>
    <property type="match status" value="1"/>
</dbReference>
<organism evidence="3 4">
    <name type="scientific">Rhodoplanes roseus</name>
    <dbReference type="NCBI Taxonomy" id="29409"/>
    <lineage>
        <taxon>Bacteria</taxon>
        <taxon>Pseudomonadati</taxon>
        <taxon>Pseudomonadota</taxon>
        <taxon>Alphaproteobacteria</taxon>
        <taxon>Hyphomicrobiales</taxon>
        <taxon>Nitrobacteraceae</taxon>
        <taxon>Rhodoplanes</taxon>
    </lineage>
</organism>
<dbReference type="Proteomes" id="UP000249130">
    <property type="component" value="Unassembled WGS sequence"/>
</dbReference>
<sequence>MSSPRILLDLSTTMRWVGPPVGILRVEGEYARFARRRLPNAGFVFFDPDDLCYRHVRDEAADAVLNEDAVIDTVGLPDPTGRRSHKTNIVPARLRPAALWVLRSRHQALMALERMRRTAPPPLARAAERIQRHLITDKDRHVMVRSDGGRRPVWSRRAALGPPVAFGPDDTLVCAGTGWFHTNIEAIARHKRETGFRLALLCYDIIPLLLPDCFQPHDTAMFRSYTDVAFPAADLVLVNARCTQTDVQAWCRAQGLPLARTAVVPLGADGPMPPSDDAAPPALPGGLEPGRYAMFVSTLEPRKNHRVLVDAWRRLIDAGVPQATGFRLVFVGRFGWNVEPLLKEIAADPRLVRSILHLPEAEDGLVAALYRGAAFCCYPSRYEGYGLPVIEAFRFGKAVLASTGGALPEVVAEFSPCIDPDDAEGWTVMLRRWIEDPSARALYEARIRTAFGHPGWDQAAAAFFAQVGGATGIDA</sequence>
<keyword evidence="4" id="KW-1185">Reference proteome</keyword>
<evidence type="ECO:0000256" key="1">
    <source>
        <dbReference type="ARBA" id="ARBA00022679"/>
    </source>
</evidence>
<dbReference type="InterPro" id="IPR001296">
    <property type="entry name" value="Glyco_trans_1"/>
</dbReference>
<dbReference type="PANTHER" id="PTHR46401">
    <property type="entry name" value="GLYCOSYLTRANSFERASE WBBK-RELATED"/>
    <property type="match status" value="1"/>
</dbReference>
<reference evidence="3 4" key="1">
    <citation type="submission" date="2017-07" db="EMBL/GenBank/DDBJ databases">
        <title>Draft Genome Sequences of Select Purple Nonsulfur Bacteria.</title>
        <authorList>
            <person name="Lasarre B."/>
            <person name="Mckinlay J.B."/>
        </authorList>
    </citation>
    <scope>NUCLEOTIDE SEQUENCE [LARGE SCALE GENOMIC DNA]</scope>
    <source>
        <strain evidence="3 4">DSM 5909</strain>
    </source>
</reference>
<comment type="caution">
    <text evidence="3">The sequence shown here is derived from an EMBL/GenBank/DDBJ whole genome shotgun (WGS) entry which is preliminary data.</text>
</comment>
<dbReference type="RefSeq" id="WP_111420761.1">
    <property type="nucleotide sequence ID" value="NZ_NPEX01000161.1"/>
</dbReference>
<accession>A0A327KTZ0</accession>
<dbReference type="Gene3D" id="3.40.50.2000">
    <property type="entry name" value="Glycogen Phosphorylase B"/>
    <property type="match status" value="1"/>
</dbReference>
<dbReference type="OrthoDB" id="9801609at2"/>
<dbReference type="GO" id="GO:0016757">
    <property type="term" value="F:glycosyltransferase activity"/>
    <property type="evidence" value="ECO:0007669"/>
    <property type="project" value="InterPro"/>
</dbReference>
<keyword evidence="1" id="KW-0808">Transferase</keyword>
<evidence type="ECO:0000259" key="2">
    <source>
        <dbReference type="Pfam" id="PF00534"/>
    </source>
</evidence>
<proteinExistence type="predicted"/>
<gene>
    <name evidence="3" type="ORF">CH341_19990</name>
</gene>
<dbReference type="EMBL" id="NPEX01000161">
    <property type="protein sequence ID" value="RAI42299.1"/>
    <property type="molecule type" value="Genomic_DNA"/>
</dbReference>
<feature type="domain" description="Glycosyl transferase family 1" evidence="2">
    <location>
        <begin position="291"/>
        <end position="441"/>
    </location>
</feature>
<evidence type="ECO:0000313" key="3">
    <source>
        <dbReference type="EMBL" id="RAI42299.1"/>
    </source>
</evidence>
<dbReference type="Pfam" id="PF00534">
    <property type="entry name" value="Glycos_transf_1"/>
    <property type="match status" value="1"/>
</dbReference>
<evidence type="ECO:0000313" key="4">
    <source>
        <dbReference type="Proteomes" id="UP000249130"/>
    </source>
</evidence>
<dbReference type="SUPFAM" id="SSF53756">
    <property type="entry name" value="UDP-Glycosyltransferase/glycogen phosphorylase"/>
    <property type="match status" value="1"/>
</dbReference>
<name>A0A327KTZ0_9BRAD</name>
<protein>
    <recommendedName>
        <fullName evidence="2">Glycosyl transferase family 1 domain-containing protein</fullName>
    </recommendedName>
</protein>
<dbReference type="AlphaFoldDB" id="A0A327KTZ0"/>